<feature type="compositionally biased region" description="Basic and acidic residues" evidence="1">
    <location>
        <begin position="39"/>
        <end position="48"/>
    </location>
</feature>
<evidence type="ECO:0008006" key="4">
    <source>
        <dbReference type="Google" id="ProtNLM"/>
    </source>
</evidence>
<keyword evidence="3" id="KW-1185">Reference proteome</keyword>
<dbReference type="Proteomes" id="UP001500994">
    <property type="component" value="Unassembled WGS sequence"/>
</dbReference>
<accession>A0ABN3R7Q0</accession>
<evidence type="ECO:0000313" key="3">
    <source>
        <dbReference type="Proteomes" id="UP001500994"/>
    </source>
</evidence>
<evidence type="ECO:0000256" key="1">
    <source>
        <dbReference type="SAM" id="MobiDB-lite"/>
    </source>
</evidence>
<reference evidence="2 3" key="1">
    <citation type="journal article" date="2019" name="Int. J. Syst. Evol. Microbiol.">
        <title>The Global Catalogue of Microorganisms (GCM) 10K type strain sequencing project: providing services to taxonomists for standard genome sequencing and annotation.</title>
        <authorList>
            <consortium name="The Broad Institute Genomics Platform"/>
            <consortium name="The Broad Institute Genome Sequencing Center for Infectious Disease"/>
            <person name="Wu L."/>
            <person name="Ma J."/>
        </authorList>
    </citation>
    <scope>NUCLEOTIDE SEQUENCE [LARGE SCALE GENOMIC DNA]</scope>
    <source>
        <strain evidence="2 3">JCM 16374</strain>
    </source>
</reference>
<gene>
    <name evidence="2" type="ORF">GCM10009864_04550</name>
</gene>
<comment type="caution">
    <text evidence="2">The sequence shown here is derived from an EMBL/GenBank/DDBJ whole genome shotgun (WGS) entry which is preliminary data.</text>
</comment>
<feature type="region of interest" description="Disordered" evidence="1">
    <location>
        <begin position="37"/>
        <end position="69"/>
    </location>
</feature>
<evidence type="ECO:0000313" key="2">
    <source>
        <dbReference type="EMBL" id="GAA2645456.1"/>
    </source>
</evidence>
<dbReference type="RefSeq" id="WP_344573123.1">
    <property type="nucleotide sequence ID" value="NZ_BAAARK010000001.1"/>
</dbReference>
<protein>
    <recommendedName>
        <fullName evidence="4">Integrase</fullName>
    </recommendedName>
</protein>
<name>A0ABN3R7Q0_9ACTN</name>
<proteinExistence type="predicted"/>
<dbReference type="EMBL" id="BAAARK010000001">
    <property type="protein sequence ID" value="GAA2645456.1"/>
    <property type="molecule type" value="Genomic_DNA"/>
</dbReference>
<sequence>MILSKTARHSALSTTANLYAHLTPRTAHQAVDAIATALNREEKPHDHPTTTSAPTRQHSAHSAPYGKAA</sequence>
<organism evidence="2 3">
    <name type="scientific">Streptomyces lunalinharesii</name>
    <dbReference type="NCBI Taxonomy" id="333384"/>
    <lineage>
        <taxon>Bacteria</taxon>
        <taxon>Bacillati</taxon>
        <taxon>Actinomycetota</taxon>
        <taxon>Actinomycetes</taxon>
        <taxon>Kitasatosporales</taxon>
        <taxon>Streptomycetaceae</taxon>
        <taxon>Streptomyces</taxon>
    </lineage>
</organism>